<dbReference type="PANTHER" id="PTHR35936">
    <property type="entry name" value="MEMBRANE-BOUND LYTIC MUREIN TRANSGLYCOSYLASE F"/>
    <property type="match status" value="1"/>
</dbReference>
<organism evidence="4">
    <name type="scientific">Candidatus Aciduliprofundum boonei</name>
    <dbReference type="NCBI Taxonomy" id="379547"/>
    <lineage>
        <taxon>Archaea</taxon>
        <taxon>Methanobacteriati</taxon>
        <taxon>Thermoplasmatota</taxon>
        <taxon>DHVE2 group</taxon>
        <taxon>Candidatus Aciduliprofundum</taxon>
    </lineage>
</organism>
<name>A0A7J3T989_9ARCH</name>
<dbReference type="Proteomes" id="UP000886130">
    <property type="component" value="Unassembled WGS sequence"/>
</dbReference>
<gene>
    <name evidence="4" type="ORF">ENL31_00155</name>
</gene>
<feature type="domain" description="Solute-binding protein family 3/N-terminal" evidence="3">
    <location>
        <begin position="41"/>
        <end position="265"/>
    </location>
</feature>
<feature type="transmembrane region" description="Helical" evidence="2">
    <location>
        <begin position="273"/>
        <end position="293"/>
    </location>
</feature>
<feature type="non-terminal residue" evidence="4">
    <location>
        <position position="385"/>
    </location>
</feature>
<dbReference type="Pfam" id="PF00497">
    <property type="entry name" value="SBP_bac_3"/>
    <property type="match status" value="1"/>
</dbReference>
<evidence type="ECO:0000259" key="3">
    <source>
        <dbReference type="SMART" id="SM00062"/>
    </source>
</evidence>
<sequence length="385" mass="44005">MKKISNRLIGVMLIILIVLLVIFSYSFYKVYYVPSSEEKPKIKIAIDKNIPPYSYYNEKGNLVGFHIDLLNAMEKYTPYSFVYVPMEWKDVENSLKTGYVDAIMGIVPTKERNKSFDFTNPYTNLNFVVFRNKNAPNIEDIGALANHKIVVVSEDITEIKLREYMNETGINFTLIEVPASAIAMKYVDIGYADYFIQEEKTGIFLISSQNLKNVIPTEAKLFSLPIAIAVRKGEWDLLSAFNDALKKLKDSGEYADIYQKWFLPSQKPAGFNYALIAIGIISALTAVLGVEYFRSWKREKKSEKRIINLMQFSRVLLEKMPVGIMYISDGNCQYMNPEGIKILGYGHKEINETGIVETLIKGGEIRLKAKNGEEKWLLAKKIYYG</sequence>
<dbReference type="PANTHER" id="PTHR35936:SF19">
    <property type="entry name" value="AMINO-ACID-BINDING PROTEIN YXEM-RELATED"/>
    <property type="match status" value="1"/>
</dbReference>
<dbReference type="Gene3D" id="3.40.190.10">
    <property type="entry name" value="Periplasmic binding protein-like II"/>
    <property type="match status" value="2"/>
</dbReference>
<reference evidence="4" key="1">
    <citation type="journal article" date="2020" name="mSystems">
        <title>Genome- and Community-Level Interaction Insights into Carbon Utilization and Element Cycling Functions of Hydrothermarchaeota in Hydrothermal Sediment.</title>
        <authorList>
            <person name="Zhou Z."/>
            <person name="Liu Y."/>
            <person name="Xu W."/>
            <person name="Pan J."/>
            <person name="Luo Z.H."/>
            <person name="Li M."/>
        </authorList>
    </citation>
    <scope>NUCLEOTIDE SEQUENCE [LARGE SCALE GENOMIC DNA]</scope>
    <source>
        <strain evidence="4">HyVt-85</strain>
    </source>
</reference>
<dbReference type="EMBL" id="DRTM01000011">
    <property type="protein sequence ID" value="HHE75524.1"/>
    <property type="molecule type" value="Genomic_DNA"/>
</dbReference>
<protein>
    <submittedName>
        <fullName evidence="4">Transporter substrate-binding domain-containing protein</fullName>
    </submittedName>
</protein>
<keyword evidence="1" id="KW-0732">Signal</keyword>
<evidence type="ECO:0000256" key="1">
    <source>
        <dbReference type="ARBA" id="ARBA00022729"/>
    </source>
</evidence>
<keyword evidence="2" id="KW-0812">Transmembrane</keyword>
<dbReference type="CDD" id="cd13704">
    <property type="entry name" value="PBP2_HisK"/>
    <property type="match status" value="1"/>
</dbReference>
<dbReference type="AlphaFoldDB" id="A0A7J3T989"/>
<evidence type="ECO:0000313" key="4">
    <source>
        <dbReference type="EMBL" id="HHE75524.1"/>
    </source>
</evidence>
<proteinExistence type="predicted"/>
<feature type="transmembrane region" description="Helical" evidence="2">
    <location>
        <begin position="7"/>
        <end position="28"/>
    </location>
</feature>
<evidence type="ECO:0000256" key="2">
    <source>
        <dbReference type="SAM" id="Phobius"/>
    </source>
</evidence>
<comment type="caution">
    <text evidence="4">The sequence shown here is derived from an EMBL/GenBank/DDBJ whole genome shotgun (WGS) entry which is preliminary data.</text>
</comment>
<keyword evidence="2" id="KW-1133">Transmembrane helix</keyword>
<keyword evidence="2" id="KW-0472">Membrane</keyword>
<dbReference type="InterPro" id="IPR035965">
    <property type="entry name" value="PAS-like_dom_sf"/>
</dbReference>
<dbReference type="SMART" id="SM00062">
    <property type="entry name" value="PBPb"/>
    <property type="match status" value="1"/>
</dbReference>
<dbReference type="SUPFAM" id="SSF55785">
    <property type="entry name" value="PYP-like sensor domain (PAS domain)"/>
    <property type="match status" value="1"/>
</dbReference>
<dbReference type="SUPFAM" id="SSF53850">
    <property type="entry name" value="Periplasmic binding protein-like II"/>
    <property type="match status" value="1"/>
</dbReference>
<accession>A0A7J3T989</accession>
<dbReference type="InterPro" id="IPR001638">
    <property type="entry name" value="Solute-binding_3/MltF_N"/>
</dbReference>